<gene>
    <name evidence="6" type="primary">MED10</name>
    <name evidence="8" type="ORF">K489DRAFT_375919</name>
</gene>
<evidence type="ECO:0000256" key="3">
    <source>
        <dbReference type="ARBA" id="ARBA00023015"/>
    </source>
</evidence>
<dbReference type="GO" id="GO:0016592">
    <property type="term" value="C:mediator complex"/>
    <property type="evidence" value="ECO:0007669"/>
    <property type="project" value="InterPro"/>
</dbReference>
<evidence type="ECO:0000313" key="8">
    <source>
        <dbReference type="RefSeq" id="XP_033464808.1"/>
    </source>
</evidence>
<dbReference type="InterPro" id="IPR019145">
    <property type="entry name" value="Mediator_Med10"/>
</dbReference>
<reference evidence="8" key="3">
    <citation type="submission" date="2025-08" db="UniProtKB">
        <authorList>
            <consortium name="RefSeq"/>
        </authorList>
    </citation>
    <scope>IDENTIFICATION</scope>
    <source>
        <strain evidence="8">CBS 342.82</strain>
    </source>
</reference>
<keyword evidence="5 6" id="KW-0539">Nucleus</keyword>
<dbReference type="GO" id="GO:0003712">
    <property type="term" value="F:transcription coregulator activity"/>
    <property type="evidence" value="ECO:0007669"/>
    <property type="project" value="InterPro"/>
</dbReference>
<comment type="similarity">
    <text evidence="2 6">Belongs to the Mediator complex subunit 10 family.</text>
</comment>
<keyword evidence="4 6" id="KW-0804">Transcription</keyword>
<organism evidence="8">
    <name type="scientific">Dissoconium aciculare CBS 342.82</name>
    <dbReference type="NCBI Taxonomy" id="1314786"/>
    <lineage>
        <taxon>Eukaryota</taxon>
        <taxon>Fungi</taxon>
        <taxon>Dikarya</taxon>
        <taxon>Ascomycota</taxon>
        <taxon>Pezizomycotina</taxon>
        <taxon>Dothideomycetes</taxon>
        <taxon>Dothideomycetidae</taxon>
        <taxon>Mycosphaerellales</taxon>
        <taxon>Dissoconiaceae</taxon>
        <taxon>Dissoconium</taxon>
    </lineage>
</organism>
<evidence type="ECO:0000313" key="7">
    <source>
        <dbReference type="Proteomes" id="UP000504637"/>
    </source>
</evidence>
<sequence length="144" mass="15741">MSTTTSLDEVETQLRAIISNLYVLVAQAHDFQGAATSQAMQAETSQLLSNLTTLSRSARHLPVSLPLEIIQYVESARNPDIYTREFVELVMRYNQQLSGRSTALAQFRDILAREIAGAIPEMEGVVAEVVGATKDGESAEASLR</sequence>
<dbReference type="GO" id="GO:0006357">
    <property type="term" value="P:regulation of transcription by RNA polymerase II"/>
    <property type="evidence" value="ECO:0007669"/>
    <property type="project" value="InterPro"/>
</dbReference>
<comment type="function">
    <text evidence="6">Component of the Mediator complex, a coactivator involved in the regulated transcription of nearly all RNA polymerase II-dependent genes. Mediator functions as a bridge to convey information from gene-specific regulatory proteins to the basal RNA polymerase II transcription machinery. Mediator is recruited to promoters by direct interactions with regulatory proteins and serves as a scaffold for the assembly of a functional preinitiation complex with RNA polymerase II and the general transcription factors.</text>
</comment>
<comment type="subcellular location">
    <subcellularLocation>
        <location evidence="1 6">Nucleus</location>
    </subcellularLocation>
</comment>
<evidence type="ECO:0000256" key="5">
    <source>
        <dbReference type="ARBA" id="ARBA00023242"/>
    </source>
</evidence>
<evidence type="ECO:0000256" key="1">
    <source>
        <dbReference type="ARBA" id="ARBA00004123"/>
    </source>
</evidence>
<keyword evidence="7" id="KW-1185">Reference proteome</keyword>
<dbReference type="AlphaFoldDB" id="A0A6J3MLA4"/>
<dbReference type="Proteomes" id="UP000504637">
    <property type="component" value="Unplaced"/>
</dbReference>
<accession>A0A6J3MLA4</accession>
<name>A0A6J3MLA4_9PEZI</name>
<proteinExistence type="inferred from homology"/>
<reference evidence="8" key="2">
    <citation type="submission" date="2020-04" db="EMBL/GenBank/DDBJ databases">
        <authorList>
            <consortium name="NCBI Genome Project"/>
        </authorList>
    </citation>
    <scope>NUCLEOTIDE SEQUENCE</scope>
    <source>
        <strain evidence="8">CBS 342.82</strain>
    </source>
</reference>
<reference evidence="8" key="1">
    <citation type="submission" date="2020-01" db="EMBL/GenBank/DDBJ databases">
        <authorList>
            <consortium name="DOE Joint Genome Institute"/>
            <person name="Haridas S."/>
            <person name="Albert R."/>
            <person name="Binder M."/>
            <person name="Bloem J."/>
            <person name="Labutti K."/>
            <person name="Salamov A."/>
            <person name="Andreopoulos B."/>
            <person name="Baker S.E."/>
            <person name="Barry K."/>
            <person name="Bills G."/>
            <person name="Bluhm B.H."/>
            <person name="Cannon C."/>
            <person name="Castanera R."/>
            <person name="Culley D.E."/>
            <person name="Daum C."/>
            <person name="Ezra D."/>
            <person name="Gonzalez J.B."/>
            <person name="Henrissat B."/>
            <person name="Kuo A."/>
            <person name="Liang C."/>
            <person name="Lipzen A."/>
            <person name="Lutzoni F."/>
            <person name="Magnuson J."/>
            <person name="Mondo S."/>
            <person name="Nolan M."/>
            <person name="Ohm R."/>
            <person name="Pangilinan J."/>
            <person name="Park H.-J."/>
            <person name="Ramirez L."/>
            <person name="Alfaro M."/>
            <person name="Sun H."/>
            <person name="Tritt A."/>
            <person name="Yoshinaga Y."/>
            <person name="Zwiers L.-H."/>
            <person name="Turgeon B.G."/>
            <person name="Goodwin S.B."/>
            <person name="Spatafora J.W."/>
            <person name="Crous P.W."/>
            <person name="Grigoriev I.V."/>
        </authorList>
    </citation>
    <scope>NUCLEOTIDE SEQUENCE</scope>
    <source>
        <strain evidence="8">CBS 342.82</strain>
    </source>
</reference>
<keyword evidence="6" id="KW-0010">Activator</keyword>
<protein>
    <recommendedName>
        <fullName evidence="6">Mediator of RNA polymerase II transcription subunit 10</fullName>
    </recommendedName>
    <alternativeName>
        <fullName evidence="6">Mediator complex subunit 10</fullName>
    </alternativeName>
</protein>
<evidence type="ECO:0000256" key="4">
    <source>
        <dbReference type="ARBA" id="ARBA00023163"/>
    </source>
</evidence>
<evidence type="ECO:0000256" key="6">
    <source>
        <dbReference type="RuleBase" id="RU364146"/>
    </source>
</evidence>
<dbReference type="OrthoDB" id="337270at2759"/>
<dbReference type="RefSeq" id="XP_033464808.1">
    <property type="nucleotide sequence ID" value="XM_033603795.1"/>
</dbReference>
<evidence type="ECO:0000256" key="2">
    <source>
        <dbReference type="ARBA" id="ARBA00005389"/>
    </source>
</evidence>
<comment type="subunit">
    <text evidence="6">Component of the Mediator complex.</text>
</comment>
<dbReference type="Pfam" id="PF09748">
    <property type="entry name" value="Med10"/>
    <property type="match status" value="1"/>
</dbReference>
<keyword evidence="3 6" id="KW-0805">Transcription regulation</keyword>